<name>A0AAC9LCV0_9PSEU</name>
<reference evidence="2" key="1">
    <citation type="submission" date="2016-06" db="EMBL/GenBank/DDBJ databases">
        <title>Complete genome sequence of Actinoalloteichus fjordicus DSM 46855 (=ADI127-17), type strain of the new species Actinoalloteichus fjordicus.</title>
        <authorList>
            <person name="Ruckert C."/>
            <person name="Nouioui I."/>
            <person name="Willmese J."/>
            <person name="van Wezel G."/>
            <person name="Klenk H.-P."/>
            <person name="Kalinowski J."/>
            <person name="Zotchev S.B."/>
        </authorList>
    </citation>
    <scope>NUCLEOTIDE SEQUENCE [LARGE SCALE GENOMIC DNA]</scope>
    <source>
        <strain evidence="2">ADI127-7</strain>
    </source>
</reference>
<dbReference type="RefSeq" id="WP_257787476.1">
    <property type="nucleotide sequence ID" value="NZ_CP016076.1"/>
</dbReference>
<keyword evidence="2" id="KW-1185">Reference proteome</keyword>
<evidence type="ECO:0000313" key="1">
    <source>
        <dbReference type="EMBL" id="APU15618.1"/>
    </source>
</evidence>
<dbReference type="AlphaFoldDB" id="A0AAC9LCV0"/>
<dbReference type="KEGG" id="acad:UA74_17950"/>
<dbReference type="Proteomes" id="UP000185511">
    <property type="component" value="Chromosome"/>
</dbReference>
<organism evidence="1 2">
    <name type="scientific">Actinoalloteichus fjordicus</name>
    <dbReference type="NCBI Taxonomy" id="1612552"/>
    <lineage>
        <taxon>Bacteria</taxon>
        <taxon>Bacillati</taxon>
        <taxon>Actinomycetota</taxon>
        <taxon>Actinomycetes</taxon>
        <taxon>Pseudonocardiales</taxon>
        <taxon>Pseudonocardiaceae</taxon>
        <taxon>Actinoalloteichus</taxon>
    </lineage>
</organism>
<evidence type="ECO:0000313" key="2">
    <source>
        <dbReference type="Proteomes" id="UP000185511"/>
    </source>
</evidence>
<gene>
    <name evidence="1" type="ORF">UA74_17950</name>
</gene>
<sequence length="42" mass="4595">MLAELLRALGVTDAVMPDGLAERAALYRSRLADRRILVLLGD</sequence>
<dbReference type="EMBL" id="CP016076">
    <property type="protein sequence ID" value="APU15618.1"/>
    <property type="molecule type" value="Genomic_DNA"/>
</dbReference>
<protein>
    <submittedName>
        <fullName evidence="1">Uncharacterized protein</fullName>
    </submittedName>
</protein>
<proteinExistence type="predicted"/>
<accession>A0AAC9LCV0</accession>